<dbReference type="Proteomes" id="UP000093309">
    <property type="component" value="Unassembled WGS sequence"/>
</dbReference>
<dbReference type="InterPro" id="IPR000515">
    <property type="entry name" value="MetI-like"/>
</dbReference>
<sequence length="299" mass="33269">MKLKNASATYHYLLMLIPGIALLAVFNIAPLGGIVMAFQHFNPGKGMWHSPFVGLANFKVMFHNTASWEVLRNTLIISISKIVAGLLVPVAFALFLNEVKLTFFKRFVQTIVYLPHFLSWVIIAGIIKDILAANGLLNVLLMHLGVQDPILFLGSNFWFRPILVLSDVWKEFGFAAIVYLAALTNINPSLYEAADMDGASRMQKIKYISLPGIQTTVVLLATLSLQSVMNAGFDQVFNLYNPVVQPTGDIIDTYVYRVSFEQVNYEIGTAVGLFKSVISLFLIVTAYKLASKFAGYRIF</sequence>
<dbReference type="EMBL" id="LYPC01000014">
    <property type="protein sequence ID" value="OCT15147.1"/>
    <property type="molecule type" value="Genomic_DNA"/>
</dbReference>
<comment type="subcellular location">
    <subcellularLocation>
        <location evidence="1 7">Cell membrane</location>
        <topology evidence="1 7">Multi-pass membrane protein</topology>
    </subcellularLocation>
</comment>
<keyword evidence="10" id="KW-1185">Reference proteome</keyword>
<dbReference type="GO" id="GO:0055085">
    <property type="term" value="P:transmembrane transport"/>
    <property type="evidence" value="ECO:0007669"/>
    <property type="project" value="InterPro"/>
</dbReference>
<feature type="transmembrane region" description="Helical" evidence="7">
    <location>
        <begin position="207"/>
        <end position="229"/>
    </location>
</feature>
<keyword evidence="5 7" id="KW-1133">Transmembrane helix</keyword>
<dbReference type="PANTHER" id="PTHR43227">
    <property type="entry name" value="BLL4140 PROTEIN"/>
    <property type="match status" value="1"/>
</dbReference>
<feature type="transmembrane region" description="Helical" evidence="7">
    <location>
        <begin position="267"/>
        <end position="290"/>
    </location>
</feature>
<evidence type="ECO:0000256" key="4">
    <source>
        <dbReference type="ARBA" id="ARBA00022692"/>
    </source>
</evidence>
<comment type="caution">
    <text evidence="9">The sequence shown here is derived from an EMBL/GenBank/DDBJ whole genome shotgun (WGS) entry which is preliminary data.</text>
</comment>
<keyword evidence="6 7" id="KW-0472">Membrane</keyword>
<feature type="transmembrane region" description="Helical" evidence="7">
    <location>
        <begin position="75"/>
        <end position="96"/>
    </location>
</feature>
<protein>
    <submittedName>
        <fullName evidence="9">Protein lplB</fullName>
    </submittedName>
</protein>
<dbReference type="GO" id="GO:0005886">
    <property type="term" value="C:plasma membrane"/>
    <property type="evidence" value="ECO:0007669"/>
    <property type="project" value="UniProtKB-SubCell"/>
</dbReference>
<evidence type="ECO:0000256" key="6">
    <source>
        <dbReference type="ARBA" id="ARBA00023136"/>
    </source>
</evidence>
<evidence type="ECO:0000256" key="7">
    <source>
        <dbReference type="RuleBase" id="RU363032"/>
    </source>
</evidence>
<evidence type="ECO:0000256" key="2">
    <source>
        <dbReference type="ARBA" id="ARBA00022448"/>
    </source>
</evidence>
<dbReference type="CDD" id="cd06261">
    <property type="entry name" value="TM_PBP2"/>
    <property type="match status" value="1"/>
</dbReference>
<evidence type="ECO:0000256" key="1">
    <source>
        <dbReference type="ARBA" id="ARBA00004651"/>
    </source>
</evidence>
<dbReference type="InterPro" id="IPR050809">
    <property type="entry name" value="UgpAE/MalFG_permease"/>
</dbReference>
<dbReference type="STRING" id="512399.A8709_13655"/>
<feature type="domain" description="ABC transmembrane type-1" evidence="8">
    <location>
        <begin position="71"/>
        <end position="286"/>
    </location>
</feature>
<organism evidence="9 10">
    <name type="scientific">Paenibacillus pectinilyticus</name>
    <dbReference type="NCBI Taxonomy" id="512399"/>
    <lineage>
        <taxon>Bacteria</taxon>
        <taxon>Bacillati</taxon>
        <taxon>Bacillota</taxon>
        <taxon>Bacilli</taxon>
        <taxon>Bacillales</taxon>
        <taxon>Paenibacillaceae</taxon>
        <taxon>Paenibacillus</taxon>
    </lineage>
</organism>
<dbReference type="RefSeq" id="WP_065852057.1">
    <property type="nucleotide sequence ID" value="NZ_LYPC01000014.1"/>
</dbReference>
<dbReference type="Gene3D" id="1.10.3720.10">
    <property type="entry name" value="MetI-like"/>
    <property type="match status" value="1"/>
</dbReference>
<name>A0A1C1A3K9_9BACL</name>
<evidence type="ECO:0000313" key="9">
    <source>
        <dbReference type="EMBL" id="OCT15147.1"/>
    </source>
</evidence>
<evidence type="ECO:0000313" key="10">
    <source>
        <dbReference type="Proteomes" id="UP000093309"/>
    </source>
</evidence>
<dbReference type="PROSITE" id="PS50928">
    <property type="entry name" value="ABC_TM1"/>
    <property type="match status" value="1"/>
</dbReference>
<evidence type="ECO:0000259" key="8">
    <source>
        <dbReference type="PROSITE" id="PS50928"/>
    </source>
</evidence>
<evidence type="ECO:0000256" key="5">
    <source>
        <dbReference type="ARBA" id="ARBA00022989"/>
    </source>
</evidence>
<dbReference type="InterPro" id="IPR035906">
    <property type="entry name" value="MetI-like_sf"/>
</dbReference>
<feature type="transmembrane region" description="Helical" evidence="7">
    <location>
        <begin position="162"/>
        <end position="186"/>
    </location>
</feature>
<dbReference type="PANTHER" id="PTHR43227:SF11">
    <property type="entry name" value="BLL4140 PROTEIN"/>
    <property type="match status" value="1"/>
</dbReference>
<keyword evidence="3" id="KW-1003">Cell membrane</keyword>
<evidence type="ECO:0000256" key="3">
    <source>
        <dbReference type="ARBA" id="ARBA00022475"/>
    </source>
</evidence>
<keyword evidence="4 7" id="KW-0812">Transmembrane</keyword>
<feature type="transmembrane region" description="Helical" evidence="7">
    <location>
        <begin position="117"/>
        <end position="142"/>
    </location>
</feature>
<dbReference type="AlphaFoldDB" id="A0A1C1A3K9"/>
<keyword evidence="2 7" id="KW-0813">Transport</keyword>
<reference evidence="10" key="1">
    <citation type="submission" date="2016-05" db="EMBL/GenBank/DDBJ databases">
        <title>Paenibacillus oryzae. sp. nov., isolated from the rice root.</title>
        <authorList>
            <person name="Zhang J."/>
            <person name="Zhang X."/>
        </authorList>
    </citation>
    <scope>NUCLEOTIDE SEQUENCE [LARGE SCALE GENOMIC DNA]</scope>
    <source>
        <strain evidence="10">KCTC13222</strain>
    </source>
</reference>
<dbReference type="SUPFAM" id="SSF161098">
    <property type="entry name" value="MetI-like"/>
    <property type="match status" value="1"/>
</dbReference>
<comment type="similarity">
    <text evidence="7">Belongs to the binding-protein-dependent transport system permease family.</text>
</comment>
<feature type="transmembrane region" description="Helical" evidence="7">
    <location>
        <begin position="12"/>
        <end position="38"/>
    </location>
</feature>
<gene>
    <name evidence="9" type="ORF">A8709_13655</name>
</gene>
<proteinExistence type="inferred from homology"/>
<dbReference type="Pfam" id="PF00528">
    <property type="entry name" value="BPD_transp_1"/>
    <property type="match status" value="1"/>
</dbReference>
<accession>A0A1C1A3K9</accession>